<proteinExistence type="inferred from homology"/>
<dbReference type="GO" id="GO:0004497">
    <property type="term" value="F:monooxygenase activity"/>
    <property type="evidence" value="ECO:0007669"/>
    <property type="project" value="UniProtKB-KW"/>
</dbReference>
<gene>
    <name evidence="6" type="primary">LOC116210219</name>
</gene>
<keyword evidence="2" id="KW-0503">Monooxygenase</keyword>
<name>A0A6P8E049_PUNGR</name>
<dbReference type="PRINTS" id="PR00420">
    <property type="entry name" value="RNGMNOXGNASE"/>
</dbReference>
<sequence length="395" mass="43128">MSVTIMEEEVVIVGAGIGGLATAVALKRVGVRALVLERAAELRATGAALTLFPNAWLALDALGVADKLTALYAPIESEFVTDVKTKSTQQVLYASSGRRGPRPVHRKALLQALADELPSDTIRFSSKLTSIESEVEDGNRISVLGLEDGTIIKAKVVIGCDGVHSMVARRLKLNAPVHSGWCAVRGLSVYPEGHGRGCCTVQQYVDVSKRAGFVPLNDNEIYWFFVCKTPPKGKDIGSDQESIQREVIENLAKDFPMSYHDVVQHSDLSTLSWAPLLFRYPWDVVLGTLNTENITVVGDAMHPTTPDLGQGGGMALEDAVVLGRHLENLTGPDGKLRLVDVSQALGKYVGERRWRTAWIITASFLSGWIQQDGSGWWMKLLRDVFYKTILTKLSS</sequence>
<dbReference type="OrthoDB" id="1878542at2759"/>
<dbReference type="InterPro" id="IPR002938">
    <property type="entry name" value="FAD-bd"/>
</dbReference>
<feature type="domain" description="FAD-binding" evidence="4">
    <location>
        <begin position="9"/>
        <end position="338"/>
    </location>
</feature>
<keyword evidence="5" id="KW-1185">Reference proteome</keyword>
<dbReference type="PANTHER" id="PTHR45934:SF1">
    <property type="entry name" value="OS04G0423100 PROTEIN"/>
    <property type="match status" value="1"/>
</dbReference>
<dbReference type="GO" id="GO:0071949">
    <property type="term" value="F:FAD binding"/>
    <property type="evidence" value="ECO:0007669"/>
    <property type="project" value="InterPro"/>
</dbReference>
<evidence type="ECO:0000256" key="3">
    <source>
        <dbReference type="ARBA" id="ARBA00024018"/>
    </source>
</evidence>
<reference evidence="6" key="2">
    <citation type="submission" date="2025-08" db="UniProtKB">
        <authorList>
            <consortium name="RefSeq"/>
        </authorList>
    </citation>
    <scope>IDENTIFICATION</scope>
    <source>
        <tissue evidence="6">Leaf</tissue>
    </source>
</reference>
<dbReference type="Proteomes" id="UP000515151">
    <property type="component" value="Chromosome 6"/>
</dbReference>
<evidence type="ECO:0000313" key="5">
    <source>
        <dbReference type="Proteomes" id="UP000515151"/>
    </source>
</evidence>
<dbReference type="RefSeq" id="XP_031399924.1">
    <property type="nucleotide sequence ID" value="XM_031544064.1"/>
</dbReference>
<accession>A0A6P8E049</accession>
<dbReference type="Pfam" id="PF01494">
    <property type="entry name" value="FAD_binding_3"/>
    <property type="match status" value="1"/>
</dbReference>
<dbReference type="InterPro" id="IPR036188">
    <property type="entry name" value="FAD/NAD-bd_sf"/>
</dbReference>
<dbReference type="AlphaFoldDB" id="A0A6P8E049"/>
<organism evidence="5 6">
    <name type="scientific">Punica granatum</name>
    <name type="common">Pomegranate</name>
    <dbReference type="NCBI Taxonomy" id="22663"/>
    <lineage>
        <taxon>Eukaryota</taxon>
        <taxon>Viridiplantae</taxon>
        <taxon>Streptophyta</taxon>
        <taxon>Embryophyta</taxon>
        <taxon>Tracheophyta</taxon>
        <taxon>Spermatophyta</taxon>
        <taxon>Magnoliopsida</taxon>
        <taxon>eudicotyledons</taxon>
        <taxon>Gunneridae</taxon>
        <taxon>Pentapetalae</taxon>
        <taxon>rosids</taxon>
        <taxon>malvids</taxon>
        <taxon>Myrtales</taxon>
        <taxon>Lythraceae</taxon>
        <taxon>Punica</taxon>
    </lineage>
</organism>
<protein>
    <submittedName>
        <fullName evidence="6">Monooxygenase 2-like</fullName>
    </submittedName>
</protein>
<evidence type="ECO:0000256" key="1">
    <source>
        <dbReference type="ARBA" id="ARBA00023002"/>
    </source>
</evidence>
<evidence type="ECO:0000256" key="2">
    <source>
        <dbReference type="ARBA" id="ARBA00023033"/>
    </source>
</evidence>
<dbReference type="GeneID" id="116210219"/>
<reference evidence="5" key="1">
    <citation type="journal article" date="2020" name="Plant Biotechnol. J.">
        <title>The pomegranate (Punica granatum L.) draft genome dissects genetic divergence between soft- and hard-seeded cultivars.</title>
        <authorList>
            <person name="Luo X."/>
            <person name="Li H."/>
            <person name="Wu Z."/>
            <person name="Yao W."/>
            <person name="Zhao P."/>
            <person name="Cao D."/>
            <person name="Yu H."/>
            <person name="Li K."/>
            <person name="Poudel K."/>
            <person name="Zhao D."/>
            <person name="Zhang F."/>
            <person name="Xia X."/>
            <person name="Chen L."/>
            <person name="Wang Q."/>
            <person name="Jing D."/>
            <person name="Cao S."/>
        </authorList>
    </citation>
    <scope>NUCLEOTIDE SEQUENCE [LARGE SCALE GENOMIC DNA]</scope>
    <source>
        <strain evidence="5">cv. Tunisia</strain>
    </source>
</reference>
<comment type="similarity">
    <text evidence="3">Belongs to the 3-hydroxybenzoate 6-hydroxylase family.</text>
</comment>
<dbReference type="Gene3D" id="3.50.50.60">
    <property type="entry name" value="FAD/NAD(P)-binding domain"/>
    <property type="match status" value="1"/>
</dbReference>
<dbReference type="SUPFAM" id="SSF51905">
    <property type="entry name" value="FAD/NAD(P)-binding domain"/>
    <property type="match status" value="1"/>
</dbReference>
<dbReference type="PANTHER" id="PTHR45934">
    <property type="entry name" value="FAD/NAD(P)-BINDING OXIDOREDUCTASE FAMILY PROTEIN"/>
    <property type="match status" value="1"/>
</dbReference>
<dbReference type="InterPro" id="IPR044560">
    <property type="entry name" value="MOase"/>
</dbReference>
<evidence type="ECO:0000259" key="4">
    <source>
        <dbReference type="Pfam" id="PF01494"/>
    </source>
</evidence>
<keyword evidence="1" id="KW-0560">Oxidoreductase</keyword>
<evidence type="ECO:0000313" key="6">
    <source>
        <dbReference type="RefSeq" id="XP_031399924.1"/>
    </source>
</evidence>